<accession>A0A4R2P873</accession>
<protein>
    <submittedName>
        <fullName evidence="1">Uncharacterized protein</fullName>
    </submittedName>
</protein>
<sequence>MSIDYGFNEFRVLGEKAEEWSPMAYRLVSKNMTAKISGFRIGQVLYLHHIKGMSALEIKKAEGFGLHTNMIKGILRGFGREAGAEALEAYTLAMYMIEHEPEMLEKMYQVNRYKLDK</sequence>
<dbReference type="EMBL" id="SLXK01000006">
    <property type="protein sequence ID" value="TCP30211.1"/>
    <property type="molecule type" value="Genomic_DNA"/>
</dbReference>
<keyword evidence="2" id="KW-1185">Reference proteome</keyword>
<gene>
    <name evidence="1" type="ORF">EV207_10634</name>
</gene>
<dbReference type="Proteomes" id="UP000295416">
    <property type="component" value="Unassembled WGS sequence"/>
</dbReference>
<comment type="caution">
    <text evidence="1">The sequence shown here is derived from an EMBL/GenBank/DDBJ whole genome shotgun (WGS) entry which is preliminary data.</text>
</comment>
<dbReference type="AlphaFoldDB" id="A0A4R2P873"/>
<evidence type="ECO:0000313" key="2">
    <source>
        <dbReference type="Proteomes" id="UP000295416"/>
    </source>
</evidence>
<name>A0A4R2P873_9BACL</name>
<reference evidence="1 2" key="1">
    <citation type="submission" date="2019-03" db="EMBL/GenBank/DDBJ databases">
        <title>Genomic Encyclopedia of Type Strains, Phase IV (KMG-IV): sequencing the most valuable type-strain genomes for metagenomic binning, comparative biology and taxonomic classification.</title>
        <authorList>
            <person name="Goeker M."/>
        </authorList>
    </citation>
    <scope>NUCLEOTIDE SEQUENCE [LARGE SCALE GENOMIC DNA]</scope>
    <source>
        <strain evidence="1 2">DSM 19377</strain>
    </source>
</reference>
<evidence type="ECO:0000313" key="1">
    <source>
        <dbReference type="EMBL" id="TCP30211.1"/>
    </source>
</evidence>
<dbReference type="OrthoDB" id="2869339at2"/>
<organism evidence="1 2">
    <name type="scientific">Scopulibacillus darangshiensis</name>
    <dbReference type="NCBI Taxonomy" id="442528"/>
    <lineage>
        <taxon>Bacteria</taxon>
        <taxon>Bacillati</taxon>
        <taxon>Bacillota</taxon>
        <taxon>Bacilli</taxon>
        <taxon>Bacillales</taxon>
        <taxon>Sporolactobacillaceae</taxon>
        <taxon>Scopulibacillus</taxon>
    </lineage>
</organism>
<proteinExistence type="predicted"/>
<dbReference type="RefSeq" id="WP_132744749.1">
    <property type="nucleotide sequence ID" value="NZ_SLXK01000006.1"/>
</dbReference>